<dbReference type="EMBL" id="ATBP01000045">
    <property type="protein sequence ID" value="ETR73667.1"/>
    <property type="molecule type" value="Genomic_DNA"/>
</dbReference>
<organism evidence="1 2">
    <name type="scientific">Candidatus Magnetoglobus multicellularis str. Araruama</name>
    <dbReference type="NCBI Taxonomy" id="890399"/>
    <lineage>
        <taxon>Bacteria</taxon>
        <taxon>Pseudomonadati</taxon>
        <taxon>Thermodesulfobacteriota</taxon>
        <taxon>Desulfobacteria</taxon>
        <taxon>Desulfobacterales</taxon>
        <taxon>Desulfobacteraceae</taxon>
        <taxon>Candidatus Magnetoglobus</taxon>
    </lineage>
</organism>
<name>A0A1V1PFK8_9BACT</name>
<dbReference type="InterPro" id="IPR043519">
    <property type="entry name" value="NT_sf"/>
</dbReference>
<comment type="caution">
    <text evidence="1">The sequence shown here is derived from an EMBL/GenBank/DDBJ whole genome shotgun (WGS) entry which is preliminary data.</text>
</comment>
<gene>
    <name evidence="1" type="ORF">OMM_00785</name>
</gene>
<protein>
    <submittedName>
        <fullName evidence="1">Uncharacterized protein</fullName>
    </submittedName>
</protein>
<proteinExistence type="predicted"/>
<evidence type="ECO:0000313" key="2">
    <source>
        <dbReference type="Proteomes" id="UP000189670"/>
    </source>
</evidence>
<evidence type="ECO:0000313" key="1">
    <source>
        <dbReference type="EMBL" id="ETR73667.1"/>
    </source>
</evidence>
<accession>A0A1V1PFK8</accession>
<reference evidence="2" key="1">
    <citation type="submission" date="2012-11" db="EMBL/GenBank/DDBJ databases">
        <authorList>
            <person name="Lucero-Rivera Y.E."/>
            <person name="Tovar-Ramirez D."/>
        </authorList>
    </citation>
    <scope>NUCLEOTIDE SEQUENCE [LARGE SCALE GENOMIC DNA]</scope>
    <source>
        <strain evidence="2">Araruama</strain>
    </source>
</reference>
<sequence length="216" mass="25150">MQNIPITYEDIISIIKRLLMVAEEYNEPFGEPIVMVGGTAMTAHRIRKQSFDVDLYARIFSDDVIHLVEQEFREQFGSMFKIDVTSTENIWGMIMLRDIHKSETDATIQVGDNQYTIQKLSYENLFLLKLDSNRKKDQDDLPMLYEKSNLELLVKRFNIIVKWHGDRDSVLGYADSFVAAMKKFGNHDPVDVISALNLSKFMIELLYESWSNSYDE</sequence>
<dbReference type="Proteomes" id="UP000189670">
    <property type="component" value="Unassembled WGS sequence"/>
</dbReference>
<dbReference type="SUPFAM" id="SSF81301">
    <property type="entry name" value="Nucleotidyltransferase"/>
    <property type="match status" value="1"/>
</dbReference>
<dbReference type="AlphaFoldDB" id="A0A1V1PFK8"/>